<gene>
    <name evidence="1" type="ORF">HPB47_006425</name>
</gene>
<evidence type="ECO:0000313" key="2">
    <source>
        <dbReference type="Proteomes" id="UP000805193"/>
    </source>
</evidence>
<comment type="caution">
    <text evidence="1">The sequence shown here is derived from an EMBL/GenBank/DDBJ whole genome shotgun (WGS) entry which is preliminary data.</text>
</comment>
<sequence length="185" mass="21172">MSGGQSAKTFAEFFKSAPILELNSRETVARTRLLRTHLPMNRMQFSHEAKYVYVARNPWDCCVSNFHLTTDFPTFEFENGKFEDFLDVFLRGQAGFGDYFDHVLSGYARKDCPNVLFLTYEEIQKNKNDVILRLANFLGDAYGAALKDDREALAQRWLVDRAESVAATYQALTRGSTRGYRNPSP</sequence>
<keyword evidence="2" id="KW-1185">Reference proteome</keyword>
<proteinExistence type="predicted"/>
<organism evidence="1 2">
    <name type="scientific">Ixodes persulcatus</name>
    <name type="common">Taiga tick</name>
    <dbReference type="NCBI Taxonomy" id="34615"/>
    <lineage>
        <taxon>Eukaryota</taxon>
        <taxon>Metazoa</taxon>
        <taxon>Ecdysozoa</taxon>
        <taxon>Arthropoda</taxon>
        <taxon>Chelicerata</taxon>
        <taxon>Arachnida</taxon>
        <taxon>Acari</taxon>
        <taxon>Parasitiformes</taxon>
        <taxon>Ixodida</taxon>
        <taxon>Ixodoidea</taxon>
        <taxon>Ixodidae</taxon>
        <taxon>Ixodinae</taxon>
        <taxon>Ixodes</taxon>
    </lineage>
</organism>
<protein>
    <submittedName>
        <fullName evidence="1">Uncharacterized protein</fullName>
    </submittedName>
</protein>
<evidence type="ECO:0000313" key="1">
    <source>
        <dbReference type="EMBL" id="KAG0416411.1"/>
    </source>
</evidence>
<dbReference type="Proteomes" id="UP000805193">
    <property type="component" value="Unassembled WGS sequence"/>
</dbReference>
<name>A0AC60PAH4_IXOPE</name>
<accession>A0AC60PAH4</accession>
<dbReference type="EMBL" id="JABSTQ010010954">
    <property type="protein sequence ID" value="KAG0416411.1"/>
    <property type="molecule type" value="Genomic_DNA"/>
</dbReference>
<reference evidence="1 2" key="1">
    <citation type="journal article" date="2020" name="Cell">
        <title>Large-Scale Comparative Analyses of Tick Genomes Elucidate Their Genetic Diversity and Vector Capacities.</title>
        <authorList>
            <consortium name="Tick Genome and Microbiome Consortium (TIGMIC)"/>
            <person name="Jia N."/>
            <person name="Wang J."/>
            <person name="Shi W."/>
            <person name="Du L."/>
            <person name="Sun Y."/>
            <person name="Zhan W."/>
            <person name="Jiang J.F."/>
            <person name="Wang Q."/>
            <person name="Zhang B."/>
            <person name="Ji P."/>
            <person name="Bell-Sakyi L."/>
            <person name="Cui X.M."/>
            <person name="Yuan T.T."/>
            <person name="Jiang B.G."/>
            <person name="Yang W.F."/>
            <person name="Lam T.T."/>
            <person name="Chang Q.C."/>
            <person name="Ding S.J."/>
            <person name="Wang X.J."/>
            <person name="Zhu J.G."/>
            <person name="Ruan X.D."/>
            <person name="Zhao L."/>
            <person name="Wei J.T."/>
            <person name="Ye R.Z."/>
            <person name="Que T.C."/>
            <person name="Du C.H."/>
            <person name="Zhou Y.H."/>
            <person name="Cheng J.X."/>
            <person name="Dai P.F."/>
            <person name="Guo W.B."/>
            <person name="Han X.H."/>
            <person name="Huang E.J."/>
            <person name="Li L.F."/>
            <person name="Wei W."/>
            <person name="Gao Y.C."/>
            <person name="Liu J.Z."/>
            <person name="Shao H.Z."/>
            <person name="Wang X."/>
            <person name="Wang C.C."/>
            <person name="Yang T.C."/>
            <person name="Huo Q.B."/>
            <person name="Li W."/>
            <person name="Chen H.Y."/>
            <person name="Chen S.E."/>
            <person name="Zhou L.G."/>
            <person name="Ni X.B."/>
            <person name="Tian J.H."/>
            <person name="Sheng Y."/>
            <person name="Liu T."/>
            <person name="Pan Y.S."/>
            <person name="Xia L.Y."/>
            <person name="Li J."/>
            <person name="Zhao F."/>
            <person name="Cao W.C."/>
        </authorList>
    </citation>
    <scope>NUCLEOTIDE SEQUENCE [LARGE SCALE GENOMIC DNA]</scope>
    <source>
        <strain evidence="1">Iper-2018</strain>
    </source>
</reference>